<feature type="non-terminal residue" evidence="1">
    <location>
        <position position="1"/>
    </location>
</feature>
<comment type="caution">
    <text evidence="1">The sequence shown here is derived from an EMBL/GenBank/DDBJ whole genome shotgun (WGS) entry which is preliminary data.</text>
</comment>
<keyword evidence="2" id="KW-1185">Reference proteome</keyword>
<dbReference type="AlphaFoldDB" id="A0AAV4YFY4"/>
<reference evidence="1 2" key="1">
    <citation type="submission" date="2021-06" db="EMBL/GenBank/DDBJ databases">
        <title>Caerostris extrusa draft genome.</title>
        <authorList>
            <person name="Kono N."/>
            <person name="Arakawa K."/>
        </authorList>
    </citation>
    <scope>NUCLEOTIDE SEQUENCE [LARGE SCALE GENOMIC DNA]</scope>
</reference>
<organism evidence="1 2">
    <name type="scientific">Caerostris extrusa</name>
    <name type="common">Bark spider</name>
    <name type="synonym">Caerostris bankana</name>
    <dbReference type="NCBI Taxonomy" id="172846"/>
    <lineage>
        <taxon>Eukaryota</taxon>
        <taxon>Metazoa</taxon>
        <taxon>Ecdysozoa</taxon>
        <taxon>Arthropoda</taxon>
        <taxon>Chelicerata</taxon>
        <taxon>Arachnida</taxon>
        <taxon>Araneae</taxon>
        <taxon>Araneomorphae</taxon>
        <taxon>Entelegynae</taxon>
        <taxon>Araneoidea</taxon>
        <taxon>Araneidae</taxon>
        <taxon>Caerostris</taxon>
    </lineage>
</organism>
<gene>
    <name evidence="1" type="ORF">CEXT_380791</name>
</gene>
<evidence type="ECO:0000313" key="1">
    <source>
        <dbReference type="EMBL" id="GIZ05336.1"/>
    </source>
</evidence>
<name>A0AAV4YFY4_CAEEX</name>
<dbReference type="EMBL" id="BPLR01019287">
    <property type="protein sequence ID" value="GIZ05336.1"/>
    <property type="molecule type" value="Genomic_DNA"/>
</dbReference>
<proteinExistence type="predicted"/>
<dbReference type="Proteomes" id="UP001054945">
    <property type="component" value="Unassembled WGS sequence"/>
</dbReference>
<evidence type="ECO:0000313" key="2">
    <source>
        <dbReference type="Proteomes" id="UP001054945"/>
    </source>
</evidence>
<sequence>LSFPVLHPTKEAKCLKKASQHILASKERSQAFILPTSTPQLSVKQKQKRGRFKKEFERDEMKTGRLRGGTRILIIGTS</sequence>
<accession>A0AAV4YFY4</accession>
<protein>
    <submittedName>
        <fullName evidence="1">Uncharacterized protein</fullName>
    </submittedName>
</protein>